<proteinExistence type="inferred from homology"/>
<keyword evidence="3" id="KW-0560">Oxidoreductase</keyword>
<reference evidence="4 5" key="1">
    <citation type="submission" date="2015-10" db="EMBL/GenBank/DDBJ databases">
        <title>Metagenome-Assembled Genomes uncover a global brackish microbiome.</title>
        <authorList>
            <person name="Hugerth L.W."/>
            <person name="Larsson J."/>
            <person name="Alneberg J."/>
            <person name="Lindh M.V."/>
            <person name="Legrand C."/>
            <person name="Pinhassi J."/>
            <person name="Andersson A.F."/>
        </authorList>
    </citation>
    <scope>NUCLEOTIDE SEQUENCE [LARGE SCALE GENOMIC DNA]</scope>
    <source>
        <strain evidence="4">BACL3 MAG-120924-bin41</strain>
    </source>
</reference>
<keyword evidence="3" id="KW-0349">Heme</keyword>
<comment type="caution">
    <text evidence="4">The sequence shown here is derived from an EMBL/GenBank/DDBJ whole genome shotgun (WGS) entry which is preliminary data.</text>
</comment>
<dbReference type="InterPro" id="IPR036396">
    <property type="entry name" value="Cyt_P450_sf"/>
</dbReference>
<sequence>MSQAATNQKPLGNAHNSEAWRDPWSLPLESLDPAQAILFKENVHEEYFRRLRKEDPVHYTADSEFGAYWSITKYNDIVAIDSNHKVFSSYKNIVVGDGPDEFYSPMFIAQDPPIHDVQRRAAQPAVAPTQLADLEGLIRQRVCTILDELPVGEEFNWVDRVSIELTTQMLATLFDFPFEDRHLLPYWSDVATASPSTGRSDVTFEERNKVLQECLNYFGQLWNQRKNEPRKFDFISLLAHDPETKDMLDNPMEFLGNLILLIVGGNDTTRNSMTGGVLQLNRFPEQWDKLKANPDLVPNMVSEIIRYQTPLGHMRRTALEDIEFQGKHIKKGDRVVMWYISGNRDEEVIEEADKFKVDRENARRHVSFGFGIHRCMGNRVAEMQLRILWEEILNRFERVEVVGEPERVLSNFVLGYTSLPVILHAK</sequence>
<dbReference type="InterPro" id="IPR017972">
    <property type="entry name" value="Cyt_P450_CS"/>
</dbReference>
<comment type="cofactor">
    <cofactor evidence="1">
        <name>heme</name>
        <dbReference type="ChEBI" id="CHEBI:30413"/>
    </cofactor>
</comment>
<dbReference type="Gene3D" id="1.10.630.10">
    <property type="entry name" value="Cytochrome P450"/>
    <property type="match status" value="1"/>
</dbReference>
<keyword evidence="3" id="KW-0503">Monooxygenase</keyword>
<dbReference type="GO" id="GO:0020037">
    <property type="term" value="F:heme binding"/>
    <property type="evidence" value="ECO:0007669"/>
    <property type="project" value="InterPro"/>
</dbReference>
<protein>
    <submittedName>
        <fullName evidence="4">Cytochrome</fullName>
    </submittedName>
</protein>
<evidence type="ECO:0000256" key="2">
    <source>
        <dbReference type="ARBA" id="ARBA00010617"/>
    </source>
</evidence>
<dbReference type="PRINTS" id="PR00359">
    <property type="entry name" value="BP450"/>
</dbReference>
<dbReference type="GO" id="GO:0005506">
    <property type="term" value="F:iron ion binding"/>
    <property type="evidence" value="ECO:0007669"/>
    <property type="project" value="InterPro"/>
</dbReference>
<name>A0A0R2WPM4_9GAMM</name>
<dbReference type="GO" id="GO:0004497">
    <property type="term" value="F:monooxygenase activity"/>
    <property type="evidence" value="ECO:0007669"/>
    <property type="project" value="UniProtKB-KW"/>
</dbReference>
<evidence type="ECO:0000256" key="1">
    <source>
        <dbReference type="ARBA" id="ARBA00001971"/>
    </source>
</evidence>
<accession>A0A0R2WPM4</accession>
<gene>
    <name evidence="4" type="ORF">ABS30_10655</name>
</gene>
<evidence type="ECO:0000313" key="4">
    <source>
        <dbReference type="EMBL" id="KRP25741.1"/>
    </source>
</evidence>
<dbReference type="PANTHER" id="PTHR46696">
    <property type="entry name" value="P450, PUTATIVE (EUROFUNG)-RELATED"/>
    <property type="match status" value="1"/>
</dbReference>
<dbReference type="CDD" id="cd11033">
    <property type="entry name" value="CYP142-like"/>
    <property type="match status" value="1"/>
</dbReference>
<evidence type="ECO:0000313" key="5">
    <source>
        <dbReference type="Proteomes" id="UP000052138"/>
    </source>
</evidence>
<dbReference type="PANTHER" id="PTHR46696:SF1">
    <property type="entry name" value="CYTOCHROME P450 YJIB-RELATED"/>
    <property type="match status" value="1"/>
</dbReference>
<dbReference type="AlphaFoldDB" id="A0A0R2WPM4"/>
<keyword evidence="3" id="KW-0479">Metal-binding</keyword>
<dbReference type="PROSITE" id="PS00086">
    <property type="entry name" value="CYTOCHROME_P450"/>
    <property type="match status" value="1"/>
</dbReference>
<comment type="similarity">
    <text evidence="2 3">Belongs to the cytochrome P450 family.</text>
</comment>
<dbReference type="GO" id="GO:0016705">
    <property type="term" value="F:oxidoreductase activity, acting on paired donors, with incorporation or reduction of molecular oxygen"/>
    <property type="evidence" value="ECO:0007669"/>
    <property type="project" value="InterPro"/>
</dbReference>
<dbReference type="EMBL" id="LIDJ01000523">
    <property type="protein sequence ID" value="KRP25741.1"/>
    <property type="molecule type" value="Genomic_DNA"/>
</dbReference>
<dbReference type="InterPro" id="IPR001128">
    <property type="entry name" value="Cyt_P450"/>
</dbReference>
<keyword evidence="3" id="KW-0408">Iron</keyword>
<dbReference type="Proteomes" id="UP000052138">
    <property type="component" value="Unassembled WGS sequence"/>
</dbReference>
<organism evidence="4 5">
    <name type="scientific">OM182 bacterium BACL3 MAG-120924-bin41</name>
    <dbReference type="NCBI Taxonomy" id="1655632"/>
    <lineage>
        <taxon>Bacteria</taxon>
        <taxon>Pseudomonadati</taxon>
        <taxon>Pseudomonadota</taxon>
        <taxon>Gammaproteobacteria</taxon>
        <taxon>OMG group</taxon>
        <taxon>OM182 clade</taxon>
    </lineage>
</organism>
<evidence type="ECO:0000256" key="3">
    <source>
        <dbReference type="RuleBase" id="RU000461"/>
    </source>
</evidence>
<dbReference type="SUPFAM" id="SSF48264">
    <property type="entry name" value="Cytochrome P450"/>
    <property type="match status" value="1"/>
</dbReference>
<dbReference type="InterPro" id="IPR002397">
    <property type="entry name" value="Cyt_P450_B"/>
</dbReference>
<dbReference type="Pfam" id="PF00067">
    <property type="entry name" value="p450"/>
    <property type="match status" value="1"/>
</dbReference>